<dbReference type="Proteomes" id="UP000298138">
    <property type="component" value="Unassembled WGS sequence"/>
</dbReference>
<evidence type="ECO:0000313" key="3">
    <source>
        <dbReference type="EMBL" id="TGZ76427.1"/>
    </source>
</evidence>
<dbReference type="EMBL" id="ML220179">
    <property type="protein sequence ID" value="TGZ76427.1"/>
    <property type="molecule type" value="Genomic_DNA"/>
</dbReference>
<evidence type="ECO:0008006" key="5">
    <source>
        <dbReference type="Google" id="ProtNLM"/>
    </source>
</evidence>
<evidence type="ECO:0000256" key="2">
    <source>
        <dbReference type="SAM" id="SignalP"/>
    </source>
</evidence>
<feature type="region of interest" description="Disordered" evidence="1">
    <location>
        <begin position="140"/>
        <end position="188"/>
    </location>
</feature>
<keyword evidence="2" id="KW-0732">Signal</keyword>
<sequence length="188" mass="20679">MSRLTSLLLIAVTLTVTTITTATPQRPYLPSSNDTTTTAINPPSPAPDCLSTLRHTCLTHCLALTPQLFIQSFPDSCYLSNRNRLNCAKECEFTKIDVVDCEDRNLRRGEVMVGGYFRGETPVWELGLGDGRVGNVRNVGAGGREGDGGAGEVRIEVGEGEGEEERRRKNEWRENEEGSKSGKEGERY</sequence>
<protein>
    <recommendedName>
        <fullName evidence="5">Extracellular membrane protein CFEM domain-containing protein</fullName>
    </recommendedName>
</protein>
<feature type="compositionally biased region" description="Basic and acidic residues" evidence="1">
    <location>
        <begin position="164"/>
        <end position="188"/>
    </location>
</feature>
<evidence type="ECO:0000313" key="4">
    <source>
        <dbReference type="Proteomes" id="UP000298138"/>
    </source>
</evidence>
<reference evidence="3 4" key="1">
    <citation type="submission" date="2019-04" db="EMBL/GenBank/DDBJ databases">
        <title>Comparative genomics and transcriptomics to analyze fruiting body development in filamentous ascomycetes.</title>
        <authorList>
            <consortium name="DOE Joint Genome Institute"/>
            <person name="Lutkenhaus R."/>
            <person name="Traeger S."/>
            <person name="Breuer J."/>
            <person name="Kuo A."/>
            <person name="Lipzen A."/>
            <person name="Pangilinan J."/>
            <person name="Dilworth D."/>
            <person name="Sandor L."/>
            <person name="Poggeler S."/>
            <person name="Barry K."/>
            <person name="Grigoriev I.V."/>
            <person name="Nowrousian M."/>
        </authorList>
    </citation>
    <scope>NUCLEOTIDE SEQUENCE [LARGE SCALE GENOMIC DNA]</scope>
    <source>
        <strain evidence="3 4">CBS 389.68</strain>
    </source>
</reference>
<organism evidence="3 4">
    <name type="scientific">Ascodesmis nigricans</name>
    <dbReference type="NCBI Taxonomy" id="341454"/>
    <lineage>
        <taxon>Eukaryota</taxon>
        <taxon>Fungi</taxon>
        <taxon>Dikarya</taxon>
        <taxon>Ascomycota</taxon>
        <taxon>Pezizomycotina</taxon>
        <taxon>Pezizomycetes</taxon>
        <taxon>Pezizales</taxon>
        <taxon>Ascodesmidaceae</taxon>
        <taxon>Ascodesmis</taxon>
    </lineage>
</organism>
<dbReference type="InParanoid" id="A0A4S2MQ08"/>
<evidence type="ECO:0000256" key="1">
    <source>
        <dbReference type="SAM" id="MobiDB-lite"/>
    </source>
</evidence>
<gene>
    <name evidence="3" type="ORF">EX30DRAFT_390256</name>
</gene>
<keyword evidence="4" id="KW-1185">Reference proteome</keyword>
<proteinExistence type="predicted"/>
<feature type="compositionally biased region" description="Gly residues" evidence="1">
    <location>
        <begin position="140"/>
        <end position="151"/>
    </location>
</feature>
<feature type="chain" id="PRO_5020933129" description="Extracellular membrane protein CFEM domain-containing protein" evidence="2">
    <location>
        <begin position="23"/>
        <end position="188"/>
    </location>
</feature>
<accession>A0A4S2MQ08</accession>
<feature type="signal peptide" evidence="2">
    <location>
        <begin position="1"/>
        <end position="22"/>
    </location>
</feature>
<name>A0A4S2MQ08_9PEZI</name>
<dbReference type="AlphaFoldDB" id="A0A4S2MQ08"/>